<dbReference type="RefSeq" id="WP_007807001.1">
    <property type="nucleotide sequence ID" value="NZ_AJXT01000015.1"/>
</dbReference>
<accession>I4W2K0</accession>
<organism evidence="1 2">
    <name type="scientific">Rhodanobacter spathiphylli B39</name>
    <dbReference type="NCBI Taxonomy" id="1163407"/>
    <lineage>
        <taxon>Bacteria</taxon>
        <taxon>Pseudomonadati</taxon>
        <taxon>Pseudomonadota</taxon>
        <taxon>Gammaproteobacteria</taxon>
        <taxon>Lysobacterales</taxon>
        <taxon>Rhodanobacteraceae</taxon>
        <taxon>Rhodanobacter</taxon>
    </lineage>
</organism>
<name>I4W2K0_9GAMM</name>
<dbReference type="eggNOG" id="COG0358">
    <property type="taxonomic scope" value="Bacteria"/>
</dbReference>
<comment type="caution">
    <text evidence="1">The sequence shown here is derived from an EMBL/GenBank/DDBJ whole genome shotgun (WGS) entry which is preliminary data.</text>
</comment>
<gene>
    <name evidence="1" type="ORF">UU7_07606</name>
</gene>
<dbReference type="Proteomes" id="UP000003226">
    <property type="component" value="Unassembled WGS sequence"/>
</dbReference>
<keyword evidence="2" id="KW-1185">Reference proteome</keyword>
<evidence type="ECO:0000313" key="2">
    <source>
        <dbReference type="Proteomes" id="UP000003226"/>
    </source>
</evidence>
<dbReference type="STRING" id="1163407.UU7_07606"/>
<reference evidence="1 2" key="1">
    <citation type="journal article" date="2012" name="J. Bacteriol.">
        <title>Genome sequences for six rhodanobacter strains, isolated from soils and the terrestrial subsurface, with variable denitrification capabilities.</title>
        <authorList>
            <person name="Kostka J.E."/>
            <person name="Green S.J."/>
            <person name="Rishishwar L."/>
            <person name="Prakash O."/>
            <person name="Katz L.S."/>
            <person name="Marino-Ramirez L."/>
            <person name="Jordan I.K."/>
            <person name="Munk C."/>
            <person name="Ivanova N."/>
            <person name="Mikhailova N."/>
            <person name="Watson D.B."/>
            <person name="Brown S.D."/>
            <person name="Palumbo A.V."/>
            <person name="Brooks S.C."/>
        </authorList>
    </citation>
    <scope>NUCLEOTIDE SEQUENCE [LARGE SCALE GENOMIC DNA]</scope>
    <source>
        <strain evidence="1 2">B39</strain>
    </source>
</reference>
<proteinExistence type="predicted"/>
<sequence>MSFGFNGGWHHKAALPDFTPILRSFPIEALPPALREAALYVAKSKRINTIIAGMTANGVLGLLTQNLARFKMPGEKAETRPASVYSHVIAPSTAGKTRALKAFIPVVEAYDQAMIALHEHAVHQFNLAHGDWVDDRKGLQREKRKLRANNKPWQHLQAALDELGGKEPVAPVEARLLVSDITTRRFIDQLKGSGRSIALVSDEADIVYENLPRLCRHLNRGFDGSHITLDRAGGESVIGHDPRVSVFLMVQNEIIDDFERTHGMKMRSIGFWGRNLFGTAGKVVDDRYLADVLVSSQALDAYHDTLRRMAVEIDRRRSQGITALDEIELDDEALKYWLDFEQEIFRRANSEGDIREAGDLADVSDFAFRAAEHAGRLATIWTVALGEKRISLETIQGAIEVIRFHLAEFQDRYSLFNMVPTVVLQAYDLDKYLRRLWSRGHRSVPKGFIERNAKDDLRDIPNLDAALELLRLMSRVQLLPGQGRGQRIVHVPQPGIPFRFSR</sequence>
<dbReference type="InterPro" id="IPR025048">
    <property type="entry name" value="DUF3987"/>
</dbReference>
<evidence type="ECO:0000313" key="1">
    <source>
        <dbReference type="EMBL" id="EIL93691.1"/>
    </source>
</evidence>
<evidence type="ECO:0008006" key="3">
    <source>
        <dbReference type="Google" id="ProtNLM"/>
    </source>
</evidence>
<dbReference type="EMBL" id="AJXT01000015">
    <property type="protein sequence ID" value="EIL93691.1"/>
    <property type="molecule type" value="Genomic_DNA"/>
</dbReference>
<dbReference type="AlphaFoldDB" id="I4W2K0"/>
<dbReference type="Pfam" id="PF13148">
    <property type="entry name" value="DUF3987"/>
    <property type="match status" value="1"/>
</dbReference>
<dbReference type="PATRIC" id="fig|1163407.3.peg.1522"/>
<protein>
    <recommendedName>
        <fullName evidence="3">DUF3987 domain-containing protein</fullName>
    </recommendedName>
</protein>